<accession>A0A1I7N2I6</accession>
<keyword evidence="3" id="KW-1003">Cell membrane</keyword>
<evidence type="ECO:0000256" key="6">
    <source>
        <dbReference type="ARBA" id="ARBA00023136"/>
    </source>
</evidence>
<reference evidence="9 10" key="1">
    <citation type="submission" date="2016-10" db="EMBL/GenBank/DDBJ databases">
        <authorList>
            <person name="de Groot N.N."/>
        </authorList>
    </citation>
    <scope>NUCLEOTIDE SEQUENCE [LARGE SCALE GENOMIC DNA]</scope>
    <source>
        <strain evidence="9 10">IPL20</strain>
    </source>
</reference>
<feature type="domain" description="ABC transmembrane type-1" evidence="8">
    <location>
        <begin position="94"/>
        <end position="311"/>
    </location>
</feature>
<dbReference type="Pfam" id="PF19300">
    <property type="entry name" value="BPD_transp_1_N"/>
    <property type="match status" value="1"/>
</dbReference>
<organism evidence="9 10">
    <name type="scientific">Devosia crocina</name>
    <dbReference type="NCBI Taxonomy" id="429728"/>
    <lineage>
        <taxon>Bacteria</taxon>
        <taxon>Pseudomonadati</taxon>
        <taxon>Pseudomonadota</taxon>
        <taxon>Alphaproteobacteria</taxon>
        <taxon>Hyphomicrobiales</taxon>
        <taxon>Devosiaceae</taxon>
        <taxon>Devosia</taxon>
    </lineage>
</organism>
<gene>
    <name evidence="9" type="ORF">SAMN05216456_0623</name>
</gene>
<dbReference type="EMBL" id="FPCK01000001">
    <property type="protein sequence ID" value="SFV28889.1"/>
    <property type="molecule type" value="Genomic_DNA"/>
</dbReference>
<dbReference type="Pfam" id="PF00528">
    <property type="entry name" value="BPD_transp_1"/>
    <property type="match status" value="1"/>
</dbReference>
<feature type="transmembrane region" description="Helical" evidence="7">
    <location>
        <begin position="133"/>
        <end position="155"/>
    </location>
</feature>
<dbReference type="InterPro" id="IPR035906">
    <property type="entry name" value="MetI-like_sf"/>
</dbReference>
<keyword evidence="2 7" id="KW-0813">Transport</keyword>
<dbReference type="OrthoDB" id="9805855at2"/>
<dbReference type="GO" id="GO:0005886">
    <property type="term" value="C:plasma membrane"/>
    <property type="evidence" value="ECO:0007669"/>
    <property type="project" value="UniProtKB-SubCell"/>
</dbReference>
<name>A0A1I7N2I6_9HYPH</name>
<dbReference type="Proteomes" id="UP000199074">
    <property type="component" value="Unassembled WGS sequence"/>
</dbReference>
<evidence type="ECO:0000256" key="3">
    <source>
        <dbReference type="ARBA" id="ARBA00022475"/>
    </source>
</evidence>
<feature type="transmembrane region" description="Helical" evidence="7">
    <location>
        <begin position="12"/>
        <end position="30"/>
    </location>
</feature>
<dbReference type="Gene3D" id="1.10.3720.10">
    <property type="entry name" value="MetI-like"/>
    <property type="match status" value="1"/>
</dbReference>
<dbReference type="AlphaFoldDB" id="A0A1I7N2I6"/>
<dbReference type="PANTHER" id="PTHR43163">
    <property type="entry name" value="DIPEPTIDE TRANSPORT SYSTEM PERMEASE PROTEIN DPPB-RELATED"/>
    <property type="match status" value="1"/>
</dbReference>
<comment type="similarity">
    <text evidence="7">Belongs to the binding-protein-dependent transport system permease family.</text>
</comment>
<evidence type="ECO:0000256" key="7">
    <source>
        <dbReference type="RuleBase" id="RU363032"/>
    </source>
</evidence>
<dbReference type="InterPro" id="IPR045621">
    <property type="entry name" value="BPD_transp_1_N"/>
</dbReference>
<keyword evidence="4 7" id="KW-0812">Transmembrane</keyword>
<keyword evidence="5 7" id="KW-1133">Transmembrane helix</keyword>
<evidence type="ECO:0000256" key="4">
    <source>
        <dbReference type="ARBA" id="ARBA00022692"/>
    </source>
</evidence>
<dbReference type="PROSITE" id="PS50928">
    <property type="entry name" value="ABC_TM1"/>
    <property type="match status" value="1"/>
</dbReference>
<feature type="transmembrane region" description="Helical" evidence="7">
    <location>
        <begin position="188"/>
        <end position="207"/>
    </location>
</feature>
<comment type="subcellular location">
    <subcellularLocation>
        <location evidence="1 7">Cell membrane</location>
        <topology evidence="1 7">Multi-pass membrane protein</topology>
    </subcellularLocation>
</comment>
<protein>
    <submittedName>
        <fullName evidence="9">Peptide/nickel transport system permease protein/oligopeptide transport system permease protein</fullName>
    </submittedName>
</protein>
<dbReference type="CDD" id="cd06261">
    <property type="entry name" value="TM_PBP2"/>
    <property type="match status" value="1"/>
</dbReference>
<dbReference type="SUPFAM" id="SSF161098">
    <property type="entry name" value="MetI-like"/>
    <property type="match status" value="1"/>
</dbReference>
<feature type="transmembrane region" description="Helical" evidence="7">
    <location>
        <begin position="290"/>
        <end position="314"/>
    </location>
</feature>
<evidence type="ECO:0000313" key="9">
    <source>
        <dbReference type="EMBL" id="SFV28889.1"/>
    </source>
</evidence>
<proteinExistence type="inferred from homology"/>
<dbReference type="PANTHER" id="PTHR43163:SF2">
    <property type="entry name" value="ABC TRANSPORTER PERMEASE PROTEIN"/>
    <property type="match status" value="1"/>
</dbReference>
<sequence length="326" mass="36125">MLAFIARRLLQSVIVMLVVAFIAFLVFRYVGDPLANLLSQDATMADYEQARERLGLNQPFYIQFFNFVINALQGQFGVSYRLQQPVSQLILERLPATIELAVASSIIALVFGVMLGIYTALRQRAFSTGVIMTLSLIGVSLPTFLIGIGLIYVFAVELKWLPSFGRGDVVQIGWWRTGLLTQSGLRSLILPAITLSLFQLTLIMRLVRAEMLEVMRTDYIRFAKARGLSKRAINFGHALKNTMVPVITITGLQLGSVIAFAIITETVFQWPGVGSLFVNSVAAVDVPVMAAYLVFVALVFVIINLVVDILYFIVDPRLRDGARSGR</sequence>
<dbReference type="STRING" id="429728.SAMN05216456_0623"/>
<keyword evidence="6 7" id="KW-0472">Membrane</keyword>
<evidence type="ECO:0000256" key="1">
    <source>
        <dbReference type="ARBA" id="ARBA00004651"/>
    </source>
</evidence>
<evidence type="ECO:0000256" key="5">
    <source>
        <dbReference type="ARBA" id="ARBA00022989"/>
    </source>
</evidence>
<dbReference type="InterPro" id="IPR000515">
    <property type="entry name" value="MetI-like"/>
</dbReference>
<keyword evidence="10" id="KW-1185">Reference proteome</keyword>
<dbReference type="GO" id="GO:0055085">
    <property type="term" value="P:transmembrane transport"/>
    <property type="evidence" value="ECO:0007669"/>
    <property type="project" value="InterPro"/>
</dbReference>
<feature type="transmembrane region" description="Helical" evidence="7">
    <location>
        <begin position="100"/>
        <end position="121"/>
    </location>
</feature>
<feature type="transmembrane region" description="Helical" evidence="7">
    <location>
        <begin position="246"/>
        <end position="270"/>
    </location>
</feature>
<dbReference type="RefSeq" id="WP_092420772.1">
    <property type="nucleotide sequence ID" value="NZ_FPCK01000001.1"/>
</dbReference>
<evidence type="ECO:0000313" key="10">
    <source>
        <dbReference type="Proteomes" id="UP000199074"/>
    </source>
</evidence>
<evidence type="ECO:0000259" key="8">
    <source>
        <dbReference type="PROSITE" id="PS50928"/>
    </source>
</evidence>
<evidence type="ECO:0000256" key="2">
    <source>
        <dbReference type="ARBA" id="ARBA00022448"/>
    </source>
</evidence>